<dbReference type="PANTHER" id="PTHR12835:SF5">
    <property type="entry name" value="BIOTIN--PROTEIN LIGASE"/>
    <property type="match status" value="1"/>
</dbReference>
<dbReference type="AlphaFoldDB" id="M1P4V5"/>
<dbReference type="GO" id="GO:0004077">
    <property type="term" value="F:biotin--[biotin carboxyl-carrier protein] ligase activity"/>
    <property type="evidence" value="ECO:0007669"/>
    <property type="project" value="UniProtKB-EC"/>
</dbReference>
<accession>M1P4V5</accession>
<dbReference type="CDD" id="cd16442">
    <property type="entry name" value="BPL"/>
    <property type="match status" value="1"/>
</dbReference>
<evidence type="ECO:0000256" key="3">
    <source>
        <dbReference type="ARBA" id="ARBA00024227"/>
    </source>
</evidence>
<keyword evidence="1 5" id="KW-0436">Ligase</keyword>
<dbReference type="InterPro" id="IPR003142">
    <property type="entry name" value="BPL_C"/>
</dbReference>
<keyword evidence="2" id="KW-0092">Biotin</keyword>
<evidence type="ECO:0000256" key="2">
    <source>
        <dbReference type="ARBA" id="ARBA00023267"/>
    </source>
</evidence>
<gene>
    <name evidence="5" type="ORF">A605_03425</name>
</gene>
<dbReference type="Gene3D" id="3.30.930.10">
    <property type="entry name" value="Bira Bifunctional Protein, Domain 2"/>
    <property type="match status" value="1"/>
</dbReference>
<dbReference type="STRING" id="1121362.A605_03425"/>
<reference evidence="5 6" key="1">
    <citation type="journal article" date="2012" name="Stand. Genomic Sci.">
        <title>Genome sequence of the halotolerant bacterium Corynebacterium halotolerans type strain YIM 70093(T) (= DSM 44683(T)).</title>
        <authorList>
            <person name="Ruckert C."/>
            <person name="Albersmeier A."/>
            <person name="Al-Dilaimi A."/>
            <person name="Niehaus K."/>
            <person name="Szczepanowski R."/>
            <person name="Kalinowski J."/>
        </authorList>
    </citation>
    <scope>NUCLEOTIDE SEQUENCE [LARGE SCALE GENOMIC DNA]</scope>
    <source>
        <strain evidence="5">YIM 70093</strain>
    </source>
</reference>
<dbReference type="OrthoDB" id="9807064at2"/>
<dbReference type="HOGENOM" id="CLU_051096_5_0_11"/>
<organism evidence="5 6">
    <name type="scientific">Corynebacterium halotolerans YIM 70093 = DSM 44683</name>
    <dbReference type="NCBI Taxonomy" id="1121362"/>
    <lineage>
        <taxon>Bacteria</taxon>
        <taxon>Bacillati</taxon>
        <taxon>Actinomycetota</taxon>
        <taxon>Actinomycetes</taxon>
        <taxon>Mycobacteriales</taxon>
        <taxon>Corynebacteriaceae</taxon>
        <taxon>Corynebacterium</taxon>
    </lineage>
</organism>
<evidence type="ECO:0000259" key="4">
    <source>
        <dbReference type="PROSITE" id="PS51733"/>
    </source>
</evidence>
<dbReference type="Gene3D" id="2.30.30.100">
    <property type="match status" value="1"/>
</dbReference>
<dbReference type="Pfam" id="PF02237">
    <property type="entry name" value="BPL_C"/>
    <property type="match status" value="1"/>
</dbReference>
<dbReference type="EC" id="6.3.4.15" evidence="3"/>
<dbReference type="NCBIfam" id="TIGR00121">
    <property type="entry name" value="birA_ligase"/>
    <property type="match status" value="1"/>
</dbReference>
<dbReference type="PROSITE" id="PS51733">
    <property type="entry name" value="BPL_LPL_CATALYTIC"/>
    <property type="match status" value="1"/>
</dbReference>
<dbReference type="SUPFAM" id="SSF55681">
    <property type="entry name" value="Class II aaRS and biotin synthetases"/>
    <property type="match status" value="1"/>
</dbReference>
<dbReference type="EMBL" id="CP003697">
    <property type="protein sequence ID" value="AGF71696.1"/>
    <property type="molecule type" value="Genomic_DNA"/>
</dbReference>
<dbReference type="PANTHER" id="PTHR12835">
    <property type="entry name" value="BIOTIN PROTEIN LIGASE"/>
    <property type="match status" value="1"/>
</dbReference>
<dbReference type="Pfam" id="PF03099">
    <property type="entry name" value="BPL_LplA_LipB"/>
    <property type="match status" value="1"/>
</dbReference>
<proteinExistence type="predicted"/>
<dbReference type="PATRIC" id="fig|1121362.3.peg.690"/>
<evidence type="ECO:0000313" key="5">
    <source>
        <dbReference type="EMBL" id="AGF71696.1"/>
    </source>
</evidence>
<sequence length="252" mass="26611">MDLPLLHTRLPGYARVDYTDDTGSTNADLLADASAPAWSVLLAGHQSAGRGRLGRPWSAPAGTQLILSVLLRPEAAALERLGTIPLATGLALTDVVAPAGLKWPNDVLIDGRKLCGILAEAAGLPDEPRVVIGVGLNALLTRGQLPVPHATSLALEGLIDADADLDDLAVEVLTALRRRLGQWETGDPELMADYRRVCTSIGRQVRVELPTGDLHGDVRGVADDGRIIVAGPDGREHLLAAGDVTHLRRSDQ</sequence>
<feature type="domain" description="BPL/LPL catalytic" evidence="4">
    <location>
        <begin position="1"/>
        <end position="184"/>
    </location>
</feature>
<protein>
    <recommendedName>
        <fullName evidence="3">biotin--[biotin carboxyl-carrier protein] ligase</fullName>
        <ecNumber evidence="3">6.3.4.15</ecNumber>
    </recommendedName>
</protein>
<dbReference type="GO" id="GO:0005737">
    <property type="term" value="C:cytoplasm"/>
    <property type="evidence" value="ECO:0007669"/>
    <property type="project" value="TreeGrafter"/>
</dbReference>
<keyword evidence="6" id="KW-1185">Reference proteome</keyword>
<dbReference type="eggNOG" id="COG0340">
    <property type="taxonomic scope" value="Bacteria"/>
</dbReference>
<evidence type="ECO:0000256" key="1">
    <source>
        <dbReference type="ARBA" id="ARBA00022598"/>
    </source>
</evidence>
<evidence type="ECO:0000313" key="6">
    <source>
        <dbReference type="Proteomes" id="UP000011723"/>
    </source>
</evidence>
<dbReference type="Proteomes" id="UP000011723">
    <property type="component" value="Chromosome"/>
</dbReference>
<dbReference type="InterPro" id="IPR045864">
    <property type="entry name" value="aa-tRNA-synth_II/BPL/LPL"/>
</dbReference>
<dbReference type="InterPro" id="IPR004143">
    <property type="entry name" value="BPL_LPL_catalytic"/>
</dbReference>
<dbReference type="RefSeq" id="WP_015400116.1">
    <property type="nucleotide sequence ID" value="NC_020302.1"/>
</dbReference>
<dbReference type="KEGG" id="chn:A605_03425"/>
<name>M1P4V5_9CORY</name>
<dbReference type="InterPro" id="IPR004408">
    <property type="entry name" value="Biotin_CoA_COase_ligase"/>
</dbReference>